<evidence type="ECO:0000259" key="2">
    <source>
        <dbReference type="PROSITE" id="PS51140"/>
    </source>
</evidence>
<feature type="domain" description="CUE" evidence="2">
    <location>
        <begin position="114"/>
        <end position="162"/>
    </location>
</feature>
<feature type="region of interest" description="Disordered" evidence="1">
    <location>
        <begin position="160"/>
        <end position="182"/>
    </location>
</feature>
<accession>A0A8K0JNT2</accession>
<dbReference type="GO" id="GO:0005737">
    <property type="term" value="C:cytoplasm"/>
    <property type="evidence" value="ECO:0007669"/>
    <property type="project" value="TreeGrafter"/>
</dbReference>
<dbReference type="EMBL" id="JABELV010000103">
    <property type="protein sequence ID" value="KAG7530945.1"/>
    <property type="molecule type" value="Genomic_DNA"/>
</dbReference>
<reference evidence="3" key="1">
    <citation type="submission" date="2020-04" db="EMBL/GenBank/DDBJ databases">
        <title>Analysis of mating type loci in Filobasidium floriforme.</title>
        <authorList>
            <person name="Nowrousian M."/>
        </authorList>
    </citation>
    <scope>NUCLEOTIDE SEQUENCE</scope>
    <source>
        <strain evidence="3">CBS 6242</strain>
    </source>
</reference>
<dbReference type="Proteomes" id="UP000812966">
    <property type="component" value="Unassembled WGS sequence"/>
</dbReference>
<name>A0A8K0JNT2_9TREE</name>
<organism evidence="3 4">
    <name type="scientific">Filobasidium floriforme</name>
    <dbReference type="NCBI Taxonomy" id="5210"/>
    <lineage>
        <taxon>Eukaryota</taxon>
        <taxon>Fungi</taxon>
        <taxon>Dikarya</taxon>
        <taxon>Basidiomycota</taxon>
        <taxon>Agaricomycotina</taxon>
        <taxon>Tremellomycetes</taxon>
        <taxon>Filobasidiales</taxon>
        <taxon>Filobasidiaceae</taxon>
        <taxon>Filobasidium</taxon>
    </lineage>
</organism>
<evidence type="ECO:0000313" key="3">
    <source>
        <dbReference type="EMBL" id="KAG7530945.1"/>
    </source>
</evidence>
<dbReference type="AlphaFoldDB" id="A0A8K0JNT2"/>
<proteinExistence type="predicted"/>
<dbReference type="SMART" id="SM00546">
    <property type="entry name" value="CUE"/>
    <property type="match status" value="2"/>
</dbReference>
<evidence type="ECO:0000256" key="1">
    <source>
        <dbReference type="SAM" id="MobiDB-lite"/>
    </source>
</evidence>
<feature type="compositionally biased region" description="Gly residues" evidence="1">
    <location>
        <begin position="264"/>
        <end position="288"/>
    </location>
</feature>
<feature type="compositionally biased region" description="Low complexity" evidence="1">
    <location>
        <begin position="239"/>
        <end position="250"/>
    </location>
</feature>
<feature type="region of interest" description="Disordered" evidence="1">
    <location>
        <begin position="197"/>
        <end position="289"/>
    </location>
</feature>
<dbReference type="Gene3D" id="1.10.8.10">
    <property type="entry name" value="DNA helicase RuvA subunit, C-terminal domain"/>
    <property type="match status" value="1"/>
</dbReference>
<dbReference type="PANTHER" id="PTHR16461:SF5">
    <property type="entry name" value="TOLL-INTERACTING PROTEIN"/>
    <property type="match status" value="1"/>
</dbReference>
<comment type="caution">
    <text evidence="3">The sequence shown here is derived from an EMBL/GenBank/DDBJ whole genome shotgun (WGS) entry which is preliminary data.</text>
</comment>
<feature type="compositionally biased region" description="Polar residues" evidence="1">
    <location>
        <begin position="173"/>
        <end position="182"/>
    </location>
</feature>
<dbReference type="GO" id="GO:0006511">
    <property type="term" value="P:ubiquitin-dependent protein catabolic process"/>
    <property type="evidence" value="ECO:0007669"/>
    <property type="project" value="TreeGrafter"/>
</dbReference>
<feature type="compositionally biased region" description="Low complexity" evidence="1">
    <location>
        <begin position="90"/>
        <end position="104"/>
    </location>
</feature>
<feature type="region of interest" description="Disordered" evidence="1">
    <location>
        <begin position="394"/>
        <end position="530"/>
    </location>
</feature>
<dbReference type="InterPro" id="IPR003892">
    <property type="entry name" value="CUE"/>
</dbReference>
<gene>
    <name evidence="3" type="ORF">FFLO_04673</name>
</gene>
<protein>
    <recommendedName>
        <fullName evidence="2">CUE domain-containing protein</fullName>
    </recommendedName>
</protein>
<dbReference type="PANTHER" id="PTHR16461">
    <property type="entry name" value="TOLL-INTERACTING PROTEIN"/>
    <property type="match status" value="1"/>
</dbReference>
<dbReference type="GO" id="GO:0043130">
    <property type="term" value="F:ubiquitin binding"/>
    <property type="evidence" value="ECO:0007669"/>
    <property type="project" value="InterPro"/>
</dbReference>
<feature type="compositionally biased region" description="Basic and acidic residues" evidence="1">
    <location>
        <begin position="494"/>
        <end position="504"/>
    </location>
</feature>
<feature type="compositionally biased region" description="Polar residues" evidence="1">
    <location>
        <begin position="550"/>
        <end position="560"/>
    </location>
</feature>
<feature type="region of interest" description="Disordered" evidence="1">
    <location>
        <begin position="89"/>
        <end position="114"/>
    </location>
</feature>
<feature type="compositionally biased region" description="Low complexity" evidence="1">
    <location>
        <begin position="475"/>
        <end position="487"/>
    </location>
</feature>
<feature type="compositionally biased region" description="Gly residues" evidence="1">
    <location>
        <begin position="394"/>
        <end position="408"/>
    </location>
</feature>
<sequence>MSEMETKMAELKAKMPATDIDDGTLRHMLEQADGNVEQALRQIRQMTGDEELEDTGYKLDAGSNDAKTEALAANRAGSITPTLSTHITSPPTAAPTALPPATTAPAPPVSTETNADPQLAELKAMFPTVEAVVIEAVLETHAGSSPDERFEKALGDLLQLTDPDYKPDPATTAPRTTHPQTNLDEEFARSLQIAEERQAQVQARAQRETGSSLSSDGASRGTRRNDNPFGDDQQQHHVSGGSTTGYDSYGRPLQQQDYNYRGGSASGRTGGMWGDEQGGQAGGGGGPLGPAIEEKIGKYAEVGKQKFDLFLNTARTKVNEFEQLQTQRQATGMQPAGITSTLGGIFNDAKAVATGRRDGSQGSGGQGQGQGLAALGAGVGSALSGLSGLFGGRSAGQAEQGGQGGAGSSWGNNAQPRSMGGGGGAFNSRSGAGGQTPQQYQSAGRRWQPTDIYDDLDEPANQHQSRTIKVYQPGSSASSASSIPSTSDDFLEDNTPKPESDLNKRFGAGSAGVGGAGGSGSGGLGGEEKPAAQKIDLAKIGMLPKRQVSLLGTSPSATTESVHKQIQPASTDKRDAKDDLDGEEEYTKSPFEN</sequence>
<dbReference type="PROSITE" id="PS51140">
    <property type="entry name" value="CUE"/>
    <property type="match status" value="1"/>
</dbReference>
<feature type="compositionally biased region" description="Gly residues" evidence="1">
    <location>
        <begin position="509"/>
        <end position="525"/>
    </location>
</feature>
<dbReference type="GO" id="GO:0031624">
    <property type="term" value="F:ubiquitin conjugating enzyme binding"/>
    <property type="evidence" value="ECO:0007669"/>
    <property type="project" value="TreeGrafter"/>
</dbReference>
<dbReference type="CDD" id="cd14279">
    <property type="entry name" value="CUE"/>
    <property type="match status" value="2"/>
</dbReference>
<keyword evidence="4" id="KW-1185">Reference proteome</keyword>
<evidence type="ECO:0000313" key="4">
    <source>
        <dbReference type="Proteomes" id="UP000812966"/>
    </source>
</evidence>
<feature type="region of interest" description="Disordered" evidence="1">
    <location>
        <begin position="549"/>
        <end position="593"/>
    </location>
</feature>